<dbReference type="Proteomes" id="UP000284676">
    <property type="component" value="Unassembled WGS sequence"/>
</dbReference>
<dbReference type="CDD" id="cd01544">
    <property type="entry name" value="PBP1_GalR"/>
    <property type="match status" value="1"/>
</dbReference>
<evidence type="ECO:0000259" key="4">
    <source>
        <dbReference type="SMART" id="SM00354"/>
    </source>
</evidence>
<sequence length="347" mass="39268">MVRLKDIAEITGFSITTVSRILNNDKTLRTSQNTKNIIKTVAEATGYKTLNEKKKERYKKKNSLSMVVGIIEMSSTNEVIKDPYYIYLKEFLEKVCRKNTIKSLSLTFDLKRQKYVNNDISKLKVNGLIAIGRFSKLEVKAMEKLSKNIVFLDTAYPNGEYSSIAPDLELGVKNGLDYLFEKGHRKIYFIGPTYAPNFFTNLALEVRRESFIKYMKEKKMYSDSLLLECERSSESAEQVLREYLLKGGSLPTAIFTVNESVAIGVVKVLREFGLNIPKDVSILSYNNTIYSSLVSPALSSVDINCDYMAQLAIDLVVKQNQIKNFSPIKILCSSIISEKNSIKALKG</sequence>
<evidence type="ECO:0000256" key="1">
    <source>
        <dbReference type="ARBA" id="ARBA00023015"/>
    </source>
</evidence>
<keyword evidence="1" id="KW-0805">Transcription regulation</keyword>
<evidence type="ECO:0000313" key="6">
    <source>
        <dbReference type="Proteomes" id="UP000284676"/>
    </source>
</evidence>
<dbReference type="AlphaFoldDB" id="A0A414Q0H0"/>
<dbReference type="SMART" id="SM00354">
    <property type="entry name" value="HTH_LACI"/>
    <property type="match status" value="1"/>
</dbReference>
<keyword evidence="3" id="KW-0804">Transcription</keyword>
<name>A0A414Q0H0_FUSMR</name>
<dbReference type="PANTHER" id="PTHR30146:SF149">
    <property type="entry name" value="HTH-TYPE TRANSCRIPTIONAL REGULATOR EBGR"/>
    <property type="match status" value="1"/>
</dbReference>
<dbReference type="GO" id="GO:0003700">
    <property type="term" value="F:DNA-binding transcription factor activity"/>
    <property type="evidence" value="ECO:0007669"/>
    <property type="project" value="TreeGrafter"/>
</dbReference>
<keyword evidence="2" id="KW-0238">DNA-binding</keyword>
<dbReference type="Pfam" id="PF13377">
    <property type="entry name" value="Peripla_BP_3"/>
    <property type="match status" value="1"/>
</dbReference>
<dbReference type="Gene3D" id="3.40.50.2300">
    <property type="match status" value="2"/>
</dbReference>
<evidence type="ECO:0000256" key="3">
    <source>
        <dbReference type="ARBA" id="ARBA00023163"/>
    </source>
</evidence>
<dbReference type="RefSeq" id="WP_118233993.1">
    <property type="nucleotide sequence ID" value="NZ_JADYUG010000016.1"/>
</dbReference>
<dbReference type="SUPFAM" id="SSF53822">
    <property type="entry name" value="Periplasmic binding protein-like I"/>
    <property type="match status" value="1"/>
</dbReference>
<gene>
    <name evidence="5" type="ORF">DW663_02185</name>
</gene>
<dbReference type="InterPro" id="IPR046335">
    <property type="entry name" value="LacI/GalR-like_sensor"/>
</dbReference>
<evidence type="ECO:0000313" key="5">
    <source>
        <dbReference type="EMBL" id="RHF74298.1"/>
    </source>
</evidence>
<dbReference type="InterPro" id="IPR028082">
    <property type="entry name" value="Peripla_BP_I"/>
</dbReference>
<reference evidence="5 6" key="1">
    <citation type="submission" date="2018-08" db="EMBL/GenBank/DDBJ databases">
        <title>A genome reference for cultivated species of the human gut microbiota.</title>
        <authorList>
            <person name="Zou Y."/>
            <person name="Xue W."/>
            <person name="Luo G."/>
        </authorList>
    </citation>
    <scope>NUCLEOTIDE SEQUENCE [LARGE SCALE GENOMIC DNA]</scope>
    <source>
        <strain evidence="5 6">AM25-1</strain>
    </source>
</reference>
<dbReference type="GO" id="GO:0000976">
    <property type="term" value="F:transcription cis-regulatory region binding"/>
    <property type="evidence" value="ECO:0007669"/>
    <property type="project" value="TreeGrafter"/>
</dbReference>
<evidence type="ECO:0000256" key="2">
    <source>
        <dbReference type="ARBA" id="ARBA00023125"/>
    </source>
</evidence>
<dbReference type="InterPro" id="IPR010982">
    <property type="entry name" value="Lambda_DNA-bd_dom_sf"/>
</dbReference>
<dbReference type="CDD" id="cd01392">
    <property type="entry name" value="HTH_LacI"/>
    <property type="match status" value="1"/>
</dbReference>
<dbReference type="Gene3D" id="1.10.260.40">
    <property type="entry name" value="lambda repressor-like DNA-binding domains"/>
    <property type="match status" value="1"/>
</dbReference>
<proteinExistence type="predicted"/>
<organism evidence="5 6">
    <name type="scientific">Fusobacterium mortiferum</name>
    <dbReference type="NCBI Taxonomy" id="850"/>
    <lineage>
        <taxon>Bacteria</taxon>
        <taxon>Fusobacteriati</taxon>
        <taxon>Fusobacteriota</taxon>
        <taxon>Fusobacteriia</taxon>
        <taxon>Fusobacteriales</taxon>
        <taxon>Fusobacteriaceae</taxon>
        <taxon>Fusobacterium</taxon>
    </lineage>
</organism>
<feature type="domain" description="HTH lacI-type" evidence="4">
    <location>
        <begin position="1"/>
        <end position="77"/>
    </location>
</feature>
<dbReference type="InterPro" id="IPR000843">
    <property type="entry name" value="HTH_LacI"/>
</dbReference>
<dbReference type="SUPFAM" id="SSF47413">
    <property type="entry name" value="lambda repressor-like DNA-binding domains"/>
    <property type="match status" value="1"/>
</dbReference>
<accession>A0A414Q0H0</accession>
<dbReference type="EMBL" id="QRHL01000002">
    <property type="protein sequence ID" value="RHF74298.1"/>
    <property type="molecule type" value="Genomic_DNA"/>
</dbReference>
<dbReference type="Pfam" id="PF00356">
    <property type="entry name" value="LacI"/>
    <property type="match status" value="1"/>
</dbReference>
<dbReference type="PANTHER" id="PTHR30146">
    <property type="entry name" value="LACI-RELATED TRANSCRIPTIONAL REPRESSOR"/>
    <property type="match status" value="1"/>
</dbReference>
<protein>
    <submittedName>
        <fullName evidence="5">LacI family transcriptional regulator</fullName>
    </submittedName>
</protein>
<comment type="caution">
    <text evidence="5">The sequence shown here is derived from an EMBL/GenBank/DDBJ whole genome shotgun (WGS) entry which is preliminary data.</text>
</comment>